<organism evidence="3 4">
    <name type="scientific">Crystallibacter crystallopoietes</name>
    <dbReference type="NCBI Taxonomy" id="37928"/>
    <lineage>
        <taxon>Bacteria</taxon>
        <taxon>Bacillati</taxon>
        <taxon>Actinomycetota</taxon>
        <taxon>Actinomycetes</taxon>
        <taxon>Micrococcales</taxon>
        <taxon>Micrococcaceae</taxon>
        <taxon>Crystallibacter</taxon>
    </lineage>
</organism>
<dbReference type="EMBL" id="FNKH01000002">
    <property type="protein sequence ID" value="SDR04290.1"/>
    <property type="molecule type" value="Genomic_DNA"/>
</dbReference>
<evidence type="ECO:0000313" key="4">
    <source>
        <dbReference type="Proteomes" id="UP000181917"/>
    </source>
</evidence>
<name>A0A1H1FTW9_9MICC</name>
<evidence type="ECO:0000256" key="2">
    <source>
        <dbReference type="SAM" id="Phobius"/>
    </source>
</evidence>
<keyword evidence="2" id="KW-1133">Transmembrane helix</keyword>
<proteinExistence type="predicted"/>
<keyword evidence="4" id="KW-1185">Reference proteome</keyword>
<dbReference type="STRING" id="37928.SAMN04489742_3646"/>
<reference evidence="3 4" key="1">
    <citation type="submission" date="2016-10" db="EMBL/GenBank/DDBJ databases">
        <authorList>
            <person name="de Groot N.N."/>
        </authorList>
    </citation>
    <scope>NUCLEOTIDE SEQUENCE [LARGE SCALE GENOMIC DNA]</scope>
    <source>
        <strain evidence="3 4">DSM 20117</strain>
    </source>
</reference>
<feature type="transmembrane region" description="Helical" evidence="2">
    <location>
        <begin position="6"/>
        <end position="28"/>
    </location>
</feature>
<evidence type="ECO:0000256" key="1">
    <source>
        <dbReference type="SAM" id="MobiDB-lite"/>
    </source>
</evidence>
<dbReference type="RefSeq" id="WP_158300498.1">
    <property type="nucleotide sequence ID" value="NZ_CP018863.1"/>
</dbReference>
<keyword evidence="2" id="KW-0812">Transmembrane</keyword>
<gene>
    <name evidence="3" type="ORF">SAMN04489742_3646</name>
</gene>
<dbReference type="Proteomes" id="UP000181917">
    <property type="component" value="Unassembled WGS sequence"/>
</dbReference>
<protein>
    <submittedName>
        <fullName evidence="3">Uncharacterized protein</fullName>
    </submittedName>
</protein>
<accession>A0A1H1FTW9</accession>
<sequence length="52" mass="5251">MESSSTAIFAISLGGVFAAVAVSVLVVAKRKKAATDKQLGTGRIQRDGATDG</sequence>
<feature type="region of interest" description="Disordered" evidence="1">
    <location>
        <begin position="33"/>
        <end position="52"/>
    </location>
</feature>
<dbReference type="AlphaFoldDB" id="A0A1H1FTW9"/>
<evidence type="ECO:0000313" key="3">
    <source>
        <dbReference type="EMBL" id="SDR04290.1"/>
    </source>
</evidence>
<keyword evidence="2" id="KW-0472">Membrane</keyword>